<evidence type="ECO:0000256" key="9">
    <source>
        <dbReference type="PROSITE-ProRule" id="PRU00282"/>
    </source>
</evidence>
<evidence type="ECO:0000256" key="3">
    <source>
        <dbReference type="ARBA" id="ARBA00022448"/>
    </source>
</evidence>
<dbReference type="PhylomeDB" id="B3RXC4"/>
<dbReference type="InParanoid" id="B3RXC4"/>
<accession>B3RXC4</accession>
<dbReference type="PROSITE" id="PS50920">
    <property type="entry name" value="SOLCAR"/>
    <property type="match status" value="3"/>
</dbReference>
<dbReference type="FunFam" id="1.50.40.10:FF:000146">
    <property type="entry name" value="Uncharacterized protein, isoform B"/>
    <property type="match status" value="1"/>
</dbReference>
<evidence type="ECO:0000256" key="8">
    <source>
        <dbReference type="ARBA" id="ARBA00023136"/>
    </source>
</evidence>
<feature type="non-terminal residue" evidence="11">
    <location>
        <position position="1"/>
    </location>
</feature>
<dbReference type="AlphaFoldDB" id="B3RXC4"/>
<dbReference type="PANTHER" id="PTHR45624">
    <property type="entry name" value="MITOCHONDRIAL BASIC AMINO ACIDS TRANSPORTER-RELATED"/>
    <property type="match status" value="1"/>
</dbReference>
<protein>
    <submittedName>
        <fullName evidence="11">Uncharacterized protein</fullName>
    </submittedName>
</protein>
<dbReference type="EMBL" id="DS985245">
    <property type="protein sequence ID" value="EDV24393.1"/>
    <property type="molecule type" value="Genomic_DNA"/>
</dbReference>
<dbReference type="KEGG" id="tad:TRIADDRAFT_5000"/>
<dbReference type="PANTHER" id="PTHR45624:SF12">
    <property type="entry name" value="MITOCHONDRIAL ORNITHINE TRANSPORTER 1"/>
    <property type="match status" value="1"/>
</dbReference>
<dbReference type="InterPro" id="IPR018108">
    <property type="entry name" value="MCP_transmembrane"/>
</dbReference>
<evidence type="ECO:0000313" key="12">
    <source>
        <dbReference type="Proteomes" id="UP000009022"/>
    </source>
</evidence>
<reference evidence="11 12" key="1">
    <citation type="journal article" date="2008" name="Nature">
        <title>The Trichoplax genome and the nature of placozoans.</title>
        <authorList>
            <person name="Srivastava M."/>
            <person name="Begovic E."/>
            <person name="Chapman J."/>
            <person name="Putnam N.H."/>
            <person name="Hellsten U."/>
            <person name="Kawashima T."/>
            <person name="Kuo A."/>
            <person name="Mitros T."/>
            <person name="Salamov A."/>
            <person name="Carpenter M.L."/>
            <person name="Signorovitch A.Y."/>
            <person name="Moreno M.A."/>
            <person name="Kamm K."/>
            <person name="Grimwood J."/>
            <person name="Schmutz J."/>
            <person name="Shapiro H."/>
            <person name="Grigoriev I.V."/>
            <person name="Buss L.W."/>
            <person name="Schierwater B."/>
            <person name="Dellaporta S.L."/>
            <person name="Rokhsar D.S."/>
        </authorList>
    </citation>
    <scope>NUCLEOTIDE SEQUENCE [LARGE SCALE GENOMIC DNA]</scope>
    <source>
        <strain evidence="11 12">Grell-BS-1999</strain>
    </source>
</reference>
<evidence type="ECO:0000256" key="6">
    <source>
        <dbReference type="ARBA" id="ARBA00022989"/>
    </source>
</evidence>
<evidence type="ECO:0000313" key="11">
    <source>
        <dbReference type="EMBL" id="EDV24393.1"/>
    </source>
</evidence>
<dbReference type="STRING" id="10228.B3RXC4"/>
<evidence type="ECO:0000256" key="4">
    <source>
        <dbReference type="ARBA" id="ARBA00022692"/>
    </source>
</evidence>
<dbReference type="GO" id="GO:0000064">
    <property type="term" value="F:L-ornithine transmembrane transporter activity"/>
    <property type="evidence" value="ECO:0000318"/>
    <property type="project" value="GO_Central"/>
</dbReference>
<dbReference type="eggNOG" id="KOG0763">
    <property type="taxonomic scope" value="Eukaryota"/>
</dbReference>
<dbReference type="FunCoup" id="B3RXC4">
    <property type="interactions" value="301"/>
</dbReference>
<dbReference type="OrthoDB" id="409586at2759"/>
<dbReference type="SUPFAM" id="SSF103506">
    <property type="entry name" value="Mitochondrial carrier"/>
    <property type="match status" value="1"/>
</dbReference>
<dbReference type="HOGENOM" id="CLU_015166_16_3_1"/>
<proteinExistence type="inferred from homology"/>
<evidence type="ECO:0000256" key="5">
    <source>
        <dbReference type="ARBA" id="ARBA00022737"/>
    </source>
</evidence>
<name>B3RXC4_TRIAD</name>
<dbReference type="Gene3D" id="1.50.40.10">
    <property type="entry name" value="Mitochondrial carrier domain"/>
    <property type="match status" value="1"/>
</dbReference>
<evidence type="ECO:0000256" key="10">
    <source>
        <dbReference type="RuleBase" id="RU000488"/>
    </source>
</evidence>
<dbReference type="InterPro" id="IPR023395">
    <property type="entry name" value="MCP_dom_sf"/>
</dbReference>
<dbReference type="PRINTS" id="PR00926">
    <property type="entry name" value="MITOCARRIER"/>
</dbReference>
<dbReference type="GeneID" id="6753496"/>
<keyword evidence="3 10" id="KW-0813">Transport</keyword>
<keyword evidence="5" id="KW-0677">Repeat</keyword>
<keyword evidence="8 9" id="KW-0472">Membrane</keyword>
<evidence type="ECO:0000256" key="7">
    <source>
        <dbReference type="ARBA" id="ARBA00023128"/>
    </source>
</evidence>
<keyword evidence="6" id="KW-1133">Transmembrane helix</keyword>
<dbReference type="RefSeq" id="XP_002112283.1">
    <property type="nucleotide sequence ID" value="XM_002112247.1"/>
</dbReference>
<evidence type="ECO:0000256" key="1">
    <source>
        <dbReference type="ARBA" id="ARBA00004225"/>
    </source>
</evidence>
<comment type="similarity">
    <text evidence="2 10">Belongs to the mitochondrial carrier (TC 2.A.29) family.</text>
</comment>
<feature type="repeat" description="Solcar" evidence="9">
    <location>
        <begin position="93"/>
        <end position="192"/>
    </location>
</feature>
<dbReference type="GO" id="GO:1990575">
    <property type="term" value="P:mitochondrial L-ornithine transmembrane transport"/>
    <property type="evidence" value="ECO:0000318"/>
    <property type="project" value="GO_Central"/>
</dbReference>
<dbReference type="Proteomes" id="UP000009022">
    <property type="component" value="Unassembled WGS sequence"/>
</dbReference>
<dbReference type="CTD" id="6753496"/>
<dbReference type="GO" id="GO:0031966">
    <property type="term" value="C:mitochondrial membrane"/>
    <property type="evidence" value="ECO:0007669"/>
    <property type="project" value="UniProtKB-SubCell"/>
</dbReference>
<comment type="subcellular location">
    <subcellularLocation>
        <location evidence="1">Mitochondrion membrane</location>
        <topology evidence="1">Multi-pass membrane protein</topology>
    </subcellularLocation>
</comment>
<dbReference type="InterPro" id="IPR002067">
    <property type="entry name" value="MCP"/>
</dbReference>
<dbReference type="GO" id="GO:0005739">
    <property type="term" value="C:mitochondrion"/>
    <property type="evidence" value="ECO:0000318"/>
    <property type="project" value="GO_Central"/>
</dbReference>
<dbReference type="Pfam" id="PF00153">
    <property type="entry name" value="Mito_carr"/>
    <property type="match status" value="3"/>
</dbReference>
<keyword evidence="12" id="KW-1185">Reference proteome</keyword>
<sequence length="287" mass="31385">DTVAGAAAGAACVVAGQPLDTVKVKMQTFSHLYRGSLQCFMQTFKSEGLRGLYAGSSPAFLTNVAENSVLFLSYGQCLSATQYLFHKDSIEDLKPVHRAIAGSMAAVVATLVICPTELVKCRLQAHAQLVEKMLSEGGSFILQSRMSSLKVLSSVLREEGIRGLYRGYSSTLIRDPGGYFFFFFGYEFTKKALTPKDSEPGCVLTTMFAGGMGGAALWTVIYPLDLVKSRQQVFAKAEQRGFVRMLSEISRTTGFFSLYRGLAPTIIRSFPANGALFLTYEYTKKLL</sequence>
<feature type="non-terminal residue" evidence="11">
    <location>
        <position position="287"/>
    </location>
</feature>
<evidence type="ECO:0000256" key="2">
    <source>
        <dbReference type="ARBA" id="ARBA00006375"/>
    </source>
</evidence>
<keyword evidence="7" id="KW-0496">Mitochondrion</keyword>
<dbReference type="InterPro" id="IPR050567">
    <property type="entry name" value="Mitochondrial_Carrier"/>
</dbReference>
<organism evidence="11 12">
    <name type="scientific">Trichoplax adhaerens</name>
    <name type="common">Trichoplax reptans</name>
    <dbReference type="NCBI Taxonomy" id="10228"/>
    <lineage>
        <taxon>Eukaryota</taxon>
        <taxon>Metazoa</taxon>
        <taxon>Placozoa</taxon>
        <taxon>Uniplacotomia</taxon>
        <taxon>Trichoplacea</taxon>
        <taxon>Trichoplacidae</taxon>
        <taxon>Trichoplax</taxon>
    </lineage>
</organism>
<feature type="repeat" description="Solcar" evidence="9">
    <location>
        <begin position="201"/>
        <end position="286"/>
    </location>
</feature>
<keyword evidence="4 9" id="KW-0812">Transmembrane</keyword>
<dbReference type="OMA" id="PIDCFRQ"/>
<gene>
    <name evidence="11" type="ORF">TRIADDRAFT_5000</name>
</gene>
<feature type="repeat" description="Solcar" evidence="9">
    <location>
        <begin position="1"/>
        <end position="80"/>
    </location>
</feature>